<dbReference type="PANTHER" id="PTHR43557">
    <property type="entry name" value="APOPTOSIS-INDUCING FACTOR 1"/>
    <property type="match status" value="1"/>
</dbReference>
<proteinExistence type="predicted"/>
<dbReference type="PRINTS" id="PR00411">
    <property type="entry name" value="PNDRDTASEI"/>
</dbReference>
<dbReference type="InterPro" id="IPR050446">
    <property type="entry name" value="FAD-oxidoreductase/Apoptosis"/>
</dbReference>
<reference evidence="11 12" key="1">
    <citation type="journal article" date="2019" name="Nat. Microbiol.">
        <title>Mediterranean grassland soil C-N compound turnover is dependent on rainfall and depth, and is mediated by genomically divergent microorganisms.</title>
        <authorList>
            <person name="Diamond S."/>
            <person name="Andeer P.F."/>
            <person name="Li Z."/>
            <person name="Crits-Christoph A."/>
            <person name="Burstein D."/>
            <person name="Anantharaman K."/>
            <person name="Lane K.R."/>
            <person name="Thomas B.C."/>
            <person name="Pan C."/>
            <person name="Northen T.R."/>
            <person name="Banfield J.F."/>
        </authorList>
    </citation>
    <scope>NUCLEOTIDE SEQUENCE [LARGE SCALE GENOMIC DNA]</scope>
    <source>
        <strain evidence="11">WS_3</strain>
    </source>
</reference>
<evidence type="ECO:0000256" key="5">
    <source>
        <dbReference type="ARBA" id="ARBA00022946"/>
    </source>
</evidence>
<comment type="cofactor">
    <cofactor evidence="1">
        <name>FAD</name>
        <dbReference type="ChEBI" id="CHEBI:57692"/>
    </cofactor>
</comment>
<keyword evidence="5" id="KW-0809">Transit peptide</keyword>
<evidence type="ECO:0000256" key="1">
    <source>
        <dbReference type="ARBA" id="ARBA00001974"/>
    </source>
</evidence>
<protein>
    <submittedName>
        <fullName evidence="11">NAD(P)/FAD-dependent oxidoreductase</fullName>
    </submittedName>
</protein>
<dbReference type="PRINTS" id="PR00368">
    <property type="entry name" value="FADPNR"/>
</dbReference>
<dbReference type="GO" id="GO:0012501">
    <property type="term" value="P:programmed cell death"/>
    <property type="evidence" value="ECO:0007669"/>
    <property type="project" value="TreeGrafter"/>
</dbReference>
<dbReference type="GO" id="GO:0071949">
    <property type="term" value="F:FAD binding"/>
    <property type="evidence" value="ECO:0007669"/>
    <property type="project" value="TreeGrafter"/>
</dbReference>
<evidence type="ECO:0000256" key="7">
    <source>
        <dbReference type="ARBA" id="ARBA00023027"/>
    </source>
</evidence>
<dbReference type="SMART" id="SM01353">
    <property type="entry name" value="AIF_C"/>
    <property type="match status" value="1"/>
</dbReference>
<organism evidence="11 12">
    <name type="scientific">Eiseniibacteriota bacterium</name>
    <dbReference type="NCBI Taxonomy" id="2212470"/>
    <lineage>
        <taxon>Bacteria</taxon>
        <taxon>Candidatus Eiseniibacteriota</taxon>
    </lineage>
</organism>
<dbReference type="AlphaFoldDB" id="A0A538SMN3"/>
<name>A0A538SMN3_UNCEI</name>
<dbReference type="GO" id="GO:0016174">
    <property type="term" value="F:NAD(P)H oxidase H2O2-forming activity"/>
    <property type="evidence" value="ECO:0007669"/>
    <property type="project" value="TreeGrafter"/>
</dbReference>
<dbReference type="Gene3D" id="3.50.50.60">
    <property type="entry name" value="FAD/NAD(P)-binding domain"/>
    <property type="match status" value="2"/>
</dbReference>
<evidence type="ECO:0000313" key="11">
    <source>
        <dbReference type="EMBL" id="TMQ52631.1"/>
    </source>
</evidence>
<accession>A0A538SMN3</accession>
<comment type="caution">
    <text evidence="11">The sequence shown here is derived from an EMBL/GenBank/DDBJ whole genome shotgun (WGS) entry which is preliminary data.</text>
</comment>
<evidence type="ECO:0000313" key="12">
    <source>
        <dbReference type="Proteomes" id="UP000320184"/>
    </source>
</evidence>
<dbReference type="SUPFAM" id="SSF55424">
    <property type="entry name" value="FAD/NAD-linked reductases, dimerisation (C-terminal) domain"/>
    <property type="match status" value="1"/>
</dbReference>
<dbReference type="Proteomes" id="UP000320184">
    <property type="component" value="Unassembled WGS sequence"/>
</dbReference>
<keyword evidence="3" id="KW-0053">Apoptosis</keyword>
<dbReference type="InterPro" id="IPR029324">
    <property type="entry name" value="AIF_C"/>
</dbReference>
<dbReference type="GO" id="GO:0005737">
    <property type="term" value="C:cytoplasm"/>
    <property type="evidence" value="ECO:0007669"/>
    <property type="project" value="TreeGrafter"/>
</dbReference>
<keyword evidence="4" id="KW-0274">FAD</keyword>
<keyword evidence="7" id="KW-0520">NAD</keyword>
<evidence type="ECO:0000256" key="6">
    <source>
        <dbReference type="ARBA" id="ARBA00023002"/>
    </source>
</evidence>
<dbReference type="GO" id="GO:0033108">
    <property type="term" value="P:mitochondrial respiratory chain complex assembly"/>
    <property type="evidence" value="ECO:0007669"/>
    <property type="project" value="TreeGrafter"/>
</dbReference>
<evidence type="ECO:0000256" key="3">
    <source>
        <dbReference type="ARBA" id="ARBA00022703"/>
    </source>
</evidence>
<feature type="domain" description="Mitochondrial apoptosis-inducing factor C-terminal" evidence="10">
    <location>
        <begin position="347"/>
        <end position="383"/>
    </location>
</feature>
<evidence type="ECO:0000256" key="2">
    <source>
        <dbReference type="ARBA" id="ARBA00022630"/>
    </source>
</evidence>
<keyword evidence="2" id="KW-0285">Flavoprotein</keyword>
<feature type="domain" description="Mitochondrial apoptosis-inducing factor C-terminal" evidence="10">
    <location>
        <begin position="304"/>
        <end position="346"/>
    </location>
</feature>
<dbReference type="Gene3D" id="3.30.390.30">
    <property type="match status" value="1"/>
</dbReference>
<dbReference type="InterPro" id="IPR036188">
    <property type="entry name" value="FAD/NAD-bd_sf"/>
</dbReference>
<evidence type="ECO:0000256" key="8">
    <source>
        <dbReference type="ARBA" id="ARBA00047786"/>
    </source>
</evidence>
<evidence type="ECO:0000256" key="4">
    <source>
        <dbReference type="ARBA" id="ARBA00022827"/>
    </source>
</evidence>
<dbReference type="GO" id="GO:0046983">
    <property type="term" value="F:protein dimerization activity"/>
    <property type="evidence" value="ECO:0007669"/>
    <property type="project" value="InterPro"/>
</dbReference>
<evidence type="ECO:0000259" key="9">
    <source>
        <dbReference type="Pfam" id="PF07992"/>
    </source>
</evidence>
<dbReference type="Pfam" id="PF07992">
    <property type="entry name" value="Pyr_redox_2"/>
    <property type="match status" value="1"/>
</dbReference>
<dbReference type="InterPro" id="IPR023753">
    <property type="entry name" value="FAD/NAD-binding_dom"/>
</dbReference>
<dbReference type="SUPFAM" id="SSF51905">
    <property type="entry name" value="FAD/NAD(P)-binding domain"/>
    <property type="match status" value="2"/>
</dbReference>
<sequence>MQHQYVIVGGGLAAASAVEGIRAHDADGTVLVISRENHPPYHRPPLSKGLWFGKTTKDKLPVHEPAFYKQHGVELSLRREVVELDPENHTVWDDRGVAHQYGRLLLATGGRPRRLEVEGSDLEGIHYFRSLEDYLFLEGSLGRVQHAVVLGGGFIAIELAAALLHAGREVTFVYPHDYPLARVLPRDLGLFVADFYRQKGVETVSNEAAMSFEDQAGLIVLRTRQGNTITTQVVVAGVGIEPQVELAEAAGLGVGNGIEVDEYARTTDPDIFAAGDVAEFPYLALGERARVEHWDHAIHHGRNAGANMAGAHEVYAHLPMFYSDFFELGWEAVGDLDGSLKVEPVWKEPFREGVLFYLRDDVIRGVLLWNVWERVEWARELVREGRAMSAGERADLVASLA</sequence>
<evidence type="ECO:0000259" key="10">
    <source>
        <dbReference type="Pfam" id="PF14721"/>
    </source>
</evidence>
<feature type="domain" description="FAD/NAD(P)-binding" evidence="9">
    <location>
        <begin position="4"/>
        <end position="301"/>
    </location>
</feature>
<dbReference type="PANTHER" id="PTHR43557:SF4">
    <property type="entry name" value="APOPTOSIS-INDUCING FACTOR 1, MITOCHONDRIAL"/>
    <property type="match status" value="1"/>
</dbReference>
<keyword evidence="6" id="KW-0560">Oxidoreductase</keyword>
<dbReference type="Pfam" id="PF14721">
    <property type="entry name" value="AIF_C"/>
    <property type="match status" value="2"/>
</dbReference>
<dbReference type="InterPro" id="IPR016156">
    <property type="entry name" value="FAD/NAD-linked_Rdtase_dimer_sf"/>
</dbReference>
<gene>
    <name evidence="11" type="ORF">E6K73_02535</name>
</gene>
<dbReference type="EMBL" id="VBOT01000030">
    <property type="protein sequence ID" value="TMQ52631.1"/>
    <property type="molecule type" value="Genomic_DNA"/>
</dbReference>
<comment type="catalytic activity">
    <reaction evidence="8">
        <text>A + NADH + H(+) = AH2 + NAD(+)</text>
        <dbReference type="Rhea" id="RHEA:11356"/>
        <dbReference type="ChEBI" id="CHEBI:13193"/>
        <dbReference type="ChEBI" id="CHEBI:15378"/>
        <dbReference type="ChEBI" id="CHEBI:17499"/>
        <dbReference type="ChEBI" id="CHEBI:57540"/>
        <dbReference type="ChEBI" id="CHEBI:57945"/>
    </reaction>
</comment>